<accession>A0ABU8G9X7</accession>
<keyword evidence="2" id="KW-1185">Reference proteome</keyword>
<reference evidence="1 2" key="1">
    <citation type="submission" date="2024-03" db="EMBL/GenBank/DDBJ databases">
        <title>First Report of Pectobacterium brasiliscabiei causing potato scab in china.</title>
        <authorList>
            <person name="Handique U."/>
        </authorList>
    </citation>
    <scope>NUCLEOTIDE SEQUENCE [LARGE SCALE GENOMIC DNA]</scope>
    <source>
        <strain evidence="1 2">ZRIMU1503</strain>
    </source>
</reference>
<evidence type="ECO:0000313" key="2">
    <source>
        <dbReference type="Proteomes" id="UP001365781"/>
    </source>
</evidence>
<dbReference type="EMBL" id="JBBAYM010000007">
    <property type="protein sequence ID" value="MEI5609987.1"/>
    <property type="molecule type" value="Genomic_DNA"/>
</dbReference>
<name>A0ABU8G9X7_9ACTN</name>
<organism evidence="1 2">
    <name type="scientific">Streptomyces brasiliscabiei</name>
    <dbReference type="NCBI Taxonomy" id="2736302"/>
    <lineage>
        <taxon>Bacteria</taxon>
        <taxon>Bacillati</taxon>
        <taxon>Actinomycetota</taxon>
        <taxon>Actinomycetes</taxon>
        <taxon>Kitasatosporales</taxon>
        <taxon>Streptomycetaceae</taxon>
        <taxon>Streptomyces</taxon>
    </lineage>
</organism>
<dbReference type="Proteomes" id="UP001365781">
    <property type="component" value="Unassembled WGS sequence"/>
</dbReference>
<proteinExistence type="predicted"/>
<evidence type="ECO:0000313" key="1">
    <source>
        <dbReference type="EMBL" id="MEI5609987.1"/>
    </source>
</evidence>
<comment type="caution">
    <text evidence="1">The sequence shown here is derived from an EMBL/GenBank/DDBJ whole genome shotgun (WGS) entry which is preliminary data.</text>
</comment>
<dbReference type="RefSeq" id="WP_336558286.1">
    <property type="nucleotide sequence ID" value="NZ_JBBAYL010000004.1"/>
</dbReference>
<evidence type="ECO:0008006" key="3">
    <source>
        <dbReference type="Google" id="ProtNLM"/>
    </source>
</evidence>
<protein>
    <recommendedName>
        <fullName evidence="3">Zinc ribbon domain-containing protein</fullName>
    </recommendedName>
</protein>
<sequence length="70" mass="7136">MTTLAPGLATAATDDGDDDLSHGVCDCDEDTALCGTDVTGVPWAADGQEPVNPCVVCVDLAEQPCPRCGR</sequence>
<gene>
    <name evidence="1" type="ORF">WB403_12490</name>
</gene>